<comment type="caution">
    <text evidence="10">The sequence shown here is derived from an EMBL/GenBank/DDBJ whole genome shotgun (WGS) entry which is preliminary data.</text>
</comment>
<accession>A0A8J4CKZ6</accession>
<evidence type="ECO:0000256" key="4">
    <source>
        <dbReference type="ARBA" id="ARBA00022777"/>
    </source>
</evidence>
<evidence type="ECO:0000256" key="8">
    <source>
        <dbReference type="SAM" id="MobiDB-lite"/>
    </source>
</evidence>
<dbReference type="PANTHER" id="PTHR24345">
    <property type="entry name" value="SERINE/THREONINE-PROTEIN KINASE PLK"/>
    <property type="match status" value="1"/>
</dbReference>
<keyword evidence="5 6" id="KW-0067">ATP-binding</keyword>
<evidence type="ECO:0000313" key="11">
    <source>
        <dbReference type="EMBL" id="GIM06618.1"/>
    </source>
</evidence>
<dbReference type="GO" id="GO:0004674">
    <property type="term" value="F:protein serine/threonine kinase activity"/>
    <property type="evidence" value="ECO:0007669"/>
    <property type="project" value="UniProtKB-KW"/>
</dbReference>
<dbReference type="GO" id="GO:0005524">
    <property type="term" value="F:ATP binding"/>
    <property type="evidence" value="ECO:0007669"/>
    <property type="project" value="UniProtKB-UniRule"/>
</dbReference>
<dbReference type="EMBL" id="BNCP01000028">
    <property type="protein sequence ID" value="GIL83877.1"/>
    <property type="molecule type" value="Genomic_DNA"/>
</dbReference>
<sequence>MAGRFEMLEILGKGGSGIVYRVKDIETDNVFAMKTLKKGYPSKYVANELNNHQLLRHPHIVYFKAVFIDDTSLCILTEFANCGSLLDFVEEGGGLEEVLARWYFQQLILALYFCHNRGIAHRDIKLENLLLHKYKNSKYPILKMCDFGLSKAVVLPGASAKSCVGTVSYMAPEVMKNNGRGYDAMMADVWSCGVVLYVMLYGRYPFDSKGADRVISKEQKVRRMLDRMKREAYVLNPDVSVTDECMNLLRGMLKPAPDQRLTIEKIMAHPWFKKDLPKGAHEMNTDCLNEPVPPKHQKLVEIIRLLRMGCPVGRLLITNLRVGTTFGEEVPPEEGTLLGAAGREEEVRKPPEQPIKVLSTQAPSRTGRRASRQRGSQPGRPMTCMPFSSINWCESMRGAGRGRSIAFSVL</sequence>
<name>A0A8J4CKZ6_9CHLO</name>
<keyword evidence="4" id="KW-0418">Kinase</keyword>
<evidence type="ECO:0000256" key="2">
    <source>
        <dbReference type="ARBA" id="ARBA00022679"/>
    </source>
</evidence>
<keyword evidence="3 6" id="KW-0547">Nucleotide-binding</keyword>
<evidence type="ECO:0000313" key="10">
    <source>
        <dbReference type="EMBL" id="GIL83877.1"/>
    </source>
</evidence>
<dbReference type="SUPFAM" id="SSF56112">
    <property type="entry name" value="Protein kinase-like (PK-like)"/>
    <property type="match status" value="1"/>
</dbReference>
<keyword evidence="2" id="KW-0808">Transferase</keyword>
<dbReference type="EMBL" id="BNCQ01000022">
    <property type="protein sequence ID" value="GIM06618.1"/>
    <property type="molecule type" value="Genomic_DNA"/>
</dbReference>
<dbReference type="Proteomes" id="UP000747110">
    <property type="component" value="Unassembled WGS sequence"/>
</dbReference>
<reference evidence="10" key="1">
    <citation type="journal article" date="2021" name="Proc. Natl. Acad. Sci. U.S.A.">
        <title>Three genomes in the algal genus Volvox reveal the fate of a haploid sex-determining region after a transition to homothallism.</title>
        <authorList>
            <person name="Yamamoto K."/>
            <person name="Hamaji T."/>
            <person name="Kawai-Toyooka H."/>
            <person name="Matsuzaki R."/>
            <person name="Takahashi F."/>
            <person name="Nishimura Y."/>
            <person name="Kawachi M."/>
            <person name="Noguchi H."/>
            <person name="Minakuchi Y."/>
            <person name="Umen J.G."/>
            <person name="Toyoda A."/>
            <person name="Nozaki H."/>
        </authorList>
    </citation>
    <scope>NUCLEOTIDE SEQUENCE</scope>
    <source>
        <strain evidence="11">NIES-3785</strain>
        <strain evidence="10">NIES-3786</strain>
    </source>
</reference>
<gene>
    <name evidence="10" type="ORF">Vretifemale_12596</name>
    <name evidence="11" type="ORF">Vretimale_10883</name>
</gene>
<proteinExistence type="inferred from homology"/>
<evidence type="ECO:0000313" key="12">
    <source>
        <dbReference type="Proteomes" id="UP000747110"/>
    </source>
</evidence>
<comment type="similarity">
    <text evidence="7">Belongs to the protein kinase superfamily.</text>
</comment>
<dbReference type="InterPro" id="IPR000719">
    <property type="entry name" value="Prot_kinase_dom"/>
</dbReference>
<dbReference type="PANTHER" id="PTHR24345:SF0">
    <property type="entry name" value="CELL CYCLE SERINE_THREONINE-PROTEIN KINASE CDC5_MSD2"/>
    <property type="match status" value="1"/>
</dbReference>
<evidence type="ECO:0000256" key="1">
    <source>
        <dbReference type="ARBA" id="ARBA00022527"/>
    </source>
</evidence>
<dbReference type="Gene3D" id="1.10.510.10">
    <property type="entry name" value="Transferase(Phosphotransferase) domain 1"/>
    <property type="match status" value="1"/>
</dbReference>
<dbReference type="Proteomes" id="UP000722791">
    <property type="component" value="Unassembled WGS sequence"/>
</dbReference>
<keyword evidence="12" id="KW-1185">Reference proteome</keyword>
<feature type="binding site" evidence="6">
    <location>
        <position position="34"/>
    </location>
    <ligand>
        <name>ATP</name>
        <dbReference type="ChEBI" id="CHEBI:30616"/>
    </ligand>
</feature>
<feature type="compositionally biased region" description="Basic and acidic residues" evidence="8">
    <location>
        <begin position="342"/>
        <end position="351"/>
    </location>
</feature>
<evidence type="ECO:0000256" key="5">
    <source>
        <dbReference type="ARBA" id="ARBA00022840"/>
    </source>
</evidence>
<dbReference type="PROSITE" id="PS50011">
    <property type="entry name" value="PROTEIN_KINASE_DOM"/>
    <property type="match status" value="1"/>
</dbReference>
<dbReference type="Pfam" id="PF00069">
    <property type="entry name" value="Pkinase"/>
    <property type="match status" value="1"/>
</dbReference>
<evidence type="ECO:0000256" key="3">
    <source>
        <dbReference type="ARBA" id="ARBA00022741"/>
    </source>
</evidence>
<dbReference type="PROSITE" id="PS00108">
    <property type="entry name" value="PROTEIN_KINASE_ST"/>
    <property type="match status" value="1"/>
</dbReference>
<protein>
    <recommendedName>
        <fullName evidence="9">Protein kinase domain-containing protein</fullName>
    </recommendedName>
</protein>
<dbReference type="AlphaFoldDB" id="A0A8J4CKZ6"/>
<evidence type="ECO:0000256" key="6">
    <source>
        <dbReference type="PROSITE-ProRule" id="PRU10141"/>
    </source>
</evidence>
<organism evidence="10 12">
    <name type="scientific">Volvox reticuliferus</name>
    <dbReference type="NCBI Taxonomy" id="1737510"/>
    <lineage>
        <taxon>Eukaryota</taxon>
        <taxon>Viridiplantae</taxon>
        <taxon>Chlorophyta</taxon>
        <taxon>core chlorophytes</taxon>
        <taxon>Chlorophyceae</taxon>
        <taxon>CS clade</taxon>
        <taxon>Chlamydomonadales</taxon>
        <taxon>Volvocaceae</taxon>
        <taxon>Volvox</taxon>
    </lineage>
</organism>
<dbReference type="InterPro" id="IPR011009">
    <property type="entry name" value="Kinase-like_dom_sf"/>
</dbReference>
<dbReference type="GO" id="GO:0005634">
    <property type="term" value="C:nucleus"/>
    <property type="evidence" value="ECO:0007669"/>
    <property type="project" value="TreeGrafter"/>
</dbReference>
<dbReference type="OrthoDB" id="503873at2759"/>
<feature type="domain" description="Protein kinase" evidence="9">
    <location>
        <begin position="5"/>
        <end position="272"/>
    </location>
</feature>
<feature type="region of interest" description="Disordered" evidence="8">
    <location>
        <begin position="339"/>
        <end position="382"/>
    </location>
</feature>
<dbReference type="FunFam" id="1.10.510.10:FF:000571">
    <property type="entry name" value="Maternal embryonic leucine zipper kinase"/>
    <property type="match status" value="1"/>
</dbReference>
<keyword evidence="1 7" id="KW-0723">Serine/threonine-protein kinase</keyword>
<dbReference type="PROSITE" id="PS00107">
    <property type="entry name" value="PROTEIN_KINASE_ATP"/>
    <property type="match status" value="1"/>
</dbReference>
<evidence type="ECO:0000259" key="9">
    <source>
        <dbReference type="PROSITE" id="PS50011"/>
    </source>
</evidence>
<dbReference type="SMART" id="SM00220">
    <property type="entry name" value="S_TKc"/>
    <property type="match status" value="1"/>
</dbReference>
<dbReference type="InterPro" id="IPR008271">
    <property type="entry name" value="Ser/Thr_kinase_AS"/>
</dbReference>
<evidence type="ECO:0000256" key="7">
    <source>
        <dbReference type="RuleBase" id="RU000304"/>
    </source>
</evidence>
<dbReference type="InterPro" id="IPR017441">
    <property type="entry name" value="Protein_kinase_ATP_BS"/>
</dbReference>